<evidence type="ECO:0000256" key="2">
    <source>
        <dbReference type="ARBA" id="ARBA00022692"/>
    </source>
</evidence>
<dbReference type="GO" id="GO:0001669">
    <property type="term" value="C:acrosomal vesicle"/>
    <property type="evidence" value="ECO:0007669"/>
    <property type="project" value="TreeGrafter"/>
</dbReference>
<dbReference type="Gene3D" id="1.20.120.350">
    <property type="entry name" value="Voltage-gated potassium channels. Chain C"/>
    <property type="match status" value="1"/>
</dbReference>
<feature type="transmembrane region" description="Helical" evidence="6">
    <location>
        <begin position="583"/>
        <end position="605"/>
    </location>
</feature>
<dbReference type="GO" id="GO:0097228">
    <property type="term" value="C:sperm principal piece"/>
    <property type="evidence" value="ECO:0007669"/>
    <property type="project" value="TreeGrafter"/>
</dbReference>
<dbReference type="EMBL" id="LSMT01000011">
    <property type="protein sequence ID" value="PFX33493.1"/>
    <property type="molecule type" value="Genomic_DNA"/>
</dbReference>
<sequence length="749" mass="85263">MSVLTLQYPCAFALNLTLSKENLLKNIKNSHSPACAKPPSKDPKDASSDQGDEMDTSRTKRRFALYESSVQDFLNYFNLEDRIVRVDTSAAQVQHVWDAMMEFFAAEMDFSANKVINTVVVFSFDEKTYQSIDTNRYPMKSVLLHELIKEPQASASCGNRTSYCLFKKILLFTVRLTGVTMTLEVENSTFPLSIGKPKPKFKQQPIIAKEDITSSAENEDKVTIGFSFEYDWLITRRDISGTNRVALLSKTKTITEYFGYINKVEMEDVLSALAKHLDESALQSRSFLVDVSGTSIDEEHISEQFTKPQILFVDVNVGQLDYFLHGLKRKTDRKKSIFRKKAQLYKSGVNQVRLLNKLTAGFSKNEGESSEETADKQEKTKMTDSLKSTVDKVRLHLKVASVVKDASAKGKEEEKRDKEFYAVFHAIQNEKEELLMSKEDEEENMWDIVDLDDEAIEEYASNELLGQFLSNTVFRTGILCVILFNSLLIVVETDQEFEEKYSHLFSVLDQCLMTIFVCEILVKWYHGFFMFWKMGWNVLDFCIVVALLLGPSSVPCLGYRLLYRQYYSQFPDVGETYYIGGGLFLLVFIAIGAFVFANLVVAVVVTNLEFAMVDVKTEGKDRGTDDLKAKLDEDDTTLKTVGVEEVPSFVYLKQMPFQLPDLTQISAEKLENYFLILSAIEENLGESNKIKAEINEILCEVSELQEKAKKEGILKNDNEPDVTKNRSDDNFVVWNLHSSGEHLKSEGNR</sequence>
<evidence type="ECO:0000256" key="4">
    <source>
        <dbReference type="ARBA" id="ARBA00023136"/>
    </source>
</evidence>
<dbReference type="STRING" id="50429.A0A2B4SWM6"/>
<name>A0A2B4SWM6_STYPI</name>
<dbReference type="PANTHER" id="PTHR47077:SF1">
    <property type="entry name" value="CATION CHANNEL SPERM-ASSOCIATED PROTEIN 4"/>
    <property type="match status" value="1"/>
</dbReference>
<gene>
    <name evidence="8" type="primary">CATSPER4</name>
    <name evidence="8" type="ORF">AWC38_SpisGene1643</name>
</gene>
<proteinExistence type="predicted"/>
<feature type="transmembrane region" description="Helical" evidence="6">
    <location>
        <begin position="472"/>
        <end position="491"/>
    </location>
</feature>
<evidence type="ECO:0000313" key="8">
    <source>
        <dbReference type="EMBL" id="PFX33493.1"/>
    </source>
</evidence>
<keyword evidence="2 6" id="KW-0812">Transmembrane</keyword>
<evidence type="ECO:0000313" key="9">
    <source>
        <dbReference type="Proteomes" id="UP000225706"/>
    </source>
</evidence>
<dbReference type="GO" id="GO:0030317">
    <property type="term" value="P:flagellated sperm motility"/>
    <property type="evidence" value="ECO:0007669"/>
    <property type="project" value="InterPro"/>
</dbReference>
<dbReference type="SUPFAM" id="SSF81324">
    <property type="entry name" value="Voltage-gated potassium channels"/>
    <property type="match status" value="1"/>
</dbReference>
<evidence type="ECO:0000256" key="6">
    <source>
        <dbReference type="SAM" id="Phobius"/>
    </source>
</evidence>
<dbReference type="InterPro" id="IPR027417">
    <property type="entry name" value="P-loop_NTPase"/>
</dbReference>
<keyword evidence="4 6" id="KW-0472">Membrane</keyword>
<evidence type="ECO:0000256" key="1">
    <source>
        <dbReference type="ARBA" id="ARBA00004141"/>
    </source>
</evidence>
<feature type="region of interest" description="Disordered" evidence="5">
    <location>
        <begin position="29"/>
        <end position="58"/>
    </location>
</feature>
<dbReference type="PANTHER" id="PTHR47077">
    <property type="entry name" value="ION_TRANS DOMAIN-CONTAINING PROTEIN"/>
    <property type="match status" value="1"/>
</dbReference>
<feature type="region of interest" description="Disordered" evidence="5">
    <location>
        <begin position="363"/>
        <end position="383"/>
    </location>
</feature>
<feature type="transmembrane region" description="Helical" evidence="6">
    <location>
        <begin position="538"/>
        <end position="562"/>
    </location>
</feature>
<dbReference type="GO" id="GO:0006814">
    <property type="term" value="P:sodium ion transport"/>
    <property type="evidence" value="ECO:0007669"/>
    <property type="project" value="TreeGrafter"/>
</dbReference>
<feature type="domain" description="Ion transport" evidence="7">
    <location>
        <begin position="472"/>
        <end position="549"/>
    </location>
</feature>
<dbReference type="InterPro" id="IPR027359">
    <property type="entry name" value="Volt_channel_dom_sf"/>
</dbReference>
<dbReference type="InterPro" id="IPR028744">
    <property type="entry name" value="CatSper4"/>
</dbReference>
<organism evidence="8 9">
    <name type="scientific">Stylophora pistillata</name>
    <name type="common">Smooth cauliflower coral</name>
    <dbReference type="NCBI Taxonomy" id="50429"/>
    <lineage>
        <taxon>Eukaryota</taxon>
        <taxon>Metazoa</taxon>
        <taxon>Cnidaria</taxon>
        <taxon>Anthozoa</taxon>
        <taxon>Hexacorallia</taxon>
        <taxon>Scleractinia</taxon>
        <taxon>Astrocoeniina</taxon>
        <taxon>Pocilloporidae</taxon>
        <taxon>Stylophora</taxon>
    </lineage>
</organism>
<dbReference type="Pfam" id="PF00520">
    <property type="entry name" value="Ion_trans"/>
    <property type="match status" value="1"/>
</dbReference>
<dbReference type="Proteomes" id="UP000225706">
    <property type="component" value="Unassembled WGS sequence"/>
</dbReference>
<dbReference type="GO" id="GO:0005245">
    <property type="term" value="F:voltage-gated calcium channel activity"/>
    <property type="evidence" value="ECO:0007669"/>
    <property type="project" value="TreeGrafter"/>
</dbReference>
<feature type="transmembrane region" description="Helical" evidence="6">
    <location>
        <begin position="503"/>
        <end position="526"/>
    </location>
</feature>
<accession>A0A2B4SWM6</accession>
<dbReference type="Gene3D" id="3.40.50.300">
    <property type="entry name" value="P-loop containing nucleotide triphosphate hydrolases"/>
    <property type="match status" value="1"/>
</dbReference>
<protein>
    <submittedName>
        <fullName evidence="8">Cation channel sperm-associated protein 4</fullName>
    </submittedName>
</protein>
<dbReference type="GO" id="GO:0036128">
    <property type="term" value="C:CatSper complex"/>
    <property type="evidence" value="ECO:0007669"/>
    <property type="project" value="InterPro"/>
</dbReference>
<evidence type="ECO:0000256" key="5">
    <source>
        <dbReference type="SAM" id="MobiDB-lite"/>
    </source>
</evidence>
<dbReference type="InterPro" id="IPR005821">
    <property type="entry name" value="Ion_trans_dom"/>
</dbReference>
<keyword evidence="9" id="KW-1185">Reference proteome</keyword>
<evidence type="ECO:0000256" key="3">
    <source>
        <dbReference type="ARBA" id="ARBA00022989"/>
    </source>
</evidence>
<dbReference type="GO" id="GO:0005227">
    <property type="term" value="F:calcium-activated cation channel activity"/>
    <property type="evidence" value="ECO:0007669"/>
    <property type="project" value="InterPro"/>
</dbReference>
<dbReference type="GO" id="GO:0048240">
    <property type="term" value="P:sperm capacitation"/>
    <property type="evidence" value="ECO:0007669"/>
    <property type="project" value="TreeGrafter"/>
</dbReference>
<feature type="compositionally biased region" description="Basic and acidic residues" evidence="5">
    <location>
        <begin position="373"/>
        <end position="383"/>
    </location>
</feature>
<dbReference type="OrthoDB" id="5829348at2759"/>
<reference evidence="9" key="1">
    <citation type="journal article" date="2017" name="bioRxiv">
        <title>Comparative analysis of the genomes of Stylophora pistillata and Acropora digitifera provides evidence for extensive differences between species of corals.</title>
        <authorList>
            <person name="Voolstra C.R."/>
            <person name="Li Y."/>
            <person name="Liew Y.J."/>
            <person name="Baumgarten S."/>
            <person name="Zoccola D."/>
            <person name="Flot J.-F."/>
            <person name="Tambutte S."/>
            <person name="Allemand D."/>
            <person name="Aranda M."/>
        </authorList>
    </citation>
    <scope>NUCLEOTIDE SEQUENCE [LARGE SCALE GENOMIC DNA]</scope>
</reference>
<comment type="caution">
    <text evidence="8">The sequence shown here is derived from an EMBL/GenBank/DDBJ whole genome shotgun (WGS) entry which is preliminary data.</text>
</comment>
<keyword evidence="3 6" id="KW-1133">Transmembrane helix</keyword>
<evidence type="ECO:0000259" key="7">
    <source>
        <dbReference type="Pfam" id="PF00520"/>
    </source>
</evidence>
<dbReference type="AlphaFoldDB" id="A0A2B4SWM6"/>
<comment type="subcellular location">
    <subcellularLocation>
        <location evidence="1">Membrane</location>
        <topology evidence="1">Multi-pass membrane protein</topology>
    </subcellularLocation>
</comment>